<dbReference type="eggNOG" id="ENOG502SSXH">
    <property type="taxonomic scope" value="Eukaryota"/>
</dbReference>
<dbReference type="OrthoDB" id="47330at2759"/>
<feature type="compositionally biased region" description="Basic and acidic residues" evidence="1">
    <location>
        <begin position="566"/>
        <end position="577"/>
    </location>
</feature>
<feature type="compositionally biased region" description="Basic and acidic residues" evidence="1">
    <location>
        <begin position="461"/>
        <end position="470"/>
    </location>
</feature>
<feature type="compositionally biased region" description="Polar residues" evidence="1">
    <location>
        <begin position="215"/>
        <end position="246"/>
    </location>
</feature>
<dbReference type="GeneID" id="20225659"/>
<dbReference type="InParanoid" id="F0YGD5"/>
<dbReference type="Proteomes" id="UP000002729">
    <property type="component" value="Unassembled WGS sequence"/>
</dbReference>
<proteinExistence type="predicted"/>
<dbReference type="RefSeq" id="XP_009039442.1">
    <property type="nucleotide sequence ID" value="XM_009041194.1"/>
</dbReference>
<keyword evidence="3" id="KW-1185">Reference proteome</keyword>
<evidence type="ECO:0000256" key="1">
    <source>
        <dbReference type="SAM" id="MobiDB-lite"/>
    </source>
</evidence>
<feature type="compositionally biased region" description="Acidic residues" evidence="1">
    <location>
        <begin position="431"/>
        <end position="449"/>
    </location>
</feature>
<feature type="region of interest" description="Disordered" evidence="1">
    <location>
        <begin position="429"/>
        <end position="472"/>
    </location>
</feature>
<feature type="compositionally biased region" description="Basic and acidic residues" evidence="1">
    <location>
        <begin position="247"/>
        <end position="259"/>
    </location>
</feature>
<feature type="region of interest" description="Disordered" evidence="1">
    <location>
        <begin position="1"/>
        <end position="26"/>
    </location>
</feature>
<evidence type="ECO:0000313" key="3">
    <source>
        <dbReference type="Proteomes" id="UP000002729"/>
    </source>
</evidence>
<name>F0YGD5_AURAN</name>
<organism evidence="3">
    <name type="scientific">Aureococcus anophagefferens</name>
    <name type="common">Harmful bloom alga</name>
    <dbReference type="NCBI Taxonomy" id="44056"/>
    <lineage>
        <taxon>Eukaryota</taxon>
        <taxon>Sar</taxon>
        <taxon>Stramenopiles</taxon>
        <taxon>Ochrophyta</taxon>
        <taxon>Pelagophyceae</taxon>
        <taxon>Pelagomonadales</taxon>
        <taxon>Pelagomonadaceae</taxon>
        <taxon>Aureococcus</taxon>
    </lineage>
</organism>
<feature type="region of interest" description="Disordered" evidence="1">
    <location>
        <begin position="566"/>
        <end position="588"/>
    </location>
</feature>
<feature type="region of interest" description="Disordered" evidence="1">
    <location>
        <begin position="170"/>
        <end position="267"/>
    </location>
</feature>
<dbReference type="EMBL" id="GL833138">
    <property type="protein sequence ID" value="EGB05900.1"/>
    <property type="molecule type" value="Genomic_DNA"/>
</dbReference>
<feature type="compositionally biased region" description="Polar residues" evidence="1">
    <location>
        <begin position="177"/>
        <end position="191"/>
    </location>
</feature>
<gene>
    <name evidence="2" type="ORF">AURANDRAFT_66116</name>
</gene>
<reference evidence="2 3" key="1">
    <citation type="journal article" date="2011" name="Proc. Natl. Acad. Sci. U.S.A.">
        <title>Niche of harmful alga Aureococcus anophagefferens revealed through ecogenomics.</title>
        <authorList>
            <person name="Gobler C.J."/>
            <person name="Berry D.L."/>
            <person name="Dyhrman S.T."/>
            <person name="Wilhelm S.W."/>
            <person name="Salamov A."/>
            <person name="Lobanov A.V."/>
            <person name="Zhang Y."/>
            <person name="Collier J.L."/>
            <person name="Wurch L.L."/>
            <person name="Kustka A.B."/>
            <person name="Dill B.D."/>
            <person name="Shah M."/>
            <person name="VerBerkmoes N.C."/>
            <person name="Kuo A."/>
            <person name="Terry A."/>
            <person name="Pangilinan J."/>
            <person name="Lindquist E.A."/>
            <person name="Lucas S."/>
            <person name="Paulsen I.T."/>
            <person name="Hattenrath-Lehmann T.K."/>
            <person name="Talmage S.C."/>
            <person name="Walker E.A."/>
            <person name="Koch F."/>
            <person name="Burson A.M."/>
            <person name="Marcoval M.A."/>
            <person name="Tang Y.Z."/>
            <person name="Lecleir G.R."/>
            <person name="Coyne K.J."/>
            <person name="Berg G.M."/>
            <person name="Bertrand E.M."/>
            <person name="Saito M.A."/>
            <person name="Gladyshev V.N."/>
            <person name="Grigoriev I.V."/>
        </authorList>
    </citation>
    <scope>NUCLEOTIDE SEQUENCE [LARGE SCALE GENOMIC DNA]</scope>
    <source>
        <strain evidence="3">CCMP 1984</strain>
    </source>
</reference>
<sequence>MFVSRPGDRARTRATKSSAEDTKGDGGLRVVKRKLRAELATYLNHHHQPPPNLDVADQAPQFVASMAAIRGVRAVVRLAVDYSGTKHEDPEGAMAAFLQVARLASVKGPPGDENAAAAAAHVRFLRAASSALRGPATIFDDSDAAHATEAAADAARDRLRASMSRLLTAEEDADAASQGSVRSVGTLDSTKSGGGPLTAATGASSTPFGTVAGASGTSYTTPDSSRAVPNSTTDLGVLTKLQTSRAPSRDGDSLARDDGGSFFDGGSVGSATNATSVSAEEEEHINEGDELMKKSKIMKEQLARSAAEAVAAIARRATSKGMANLGAADVPESLVVAMKALDETCHVDGSLARVVPWVMSTLRAAVAVARASNLALELRDSRIGRELGYLKPQLASIERTGPLNADATRCWRRIHYLCVQKPAELEAAMEAAEEAEDDDEGDSEEEEAADAATRRRRRKELHTPRDRSNDDAALVAAASPHGVANHILGAIRAAKDPIRLHEWDAEGDDRLGRRAVVTRQADDSQRPPPVALPAAEIDELIEKEQRDRLLVHRSVAEEMWGHEAPKAPRKWHLDRPRPPAVSPAKARAELPHPLVPSRALRDRVFDKLMTGRVARFAEVQASAKAASAAAEPELLAVLDSGAFRAALAACCPAFAGESAASLLGTLVGEMGAAEICTGIPAGGGPDAPGSSWSTSMEDAELTEDLDDQWANRLRHNGSFAPSNASHSFSHWFAIQDDVEVGAYGLKPFATRGMPASLAEADERGSYALFNAVRSDACSPLYGNLTLVLEPEAVRPGLLVSAIDTGEWTALCNHTDASPAHGAVGDWHPYPHDCGAYDFSLGTLDHFSHLFLPNARYWAGPNATAEVVAAKLARTFRLLAEPWSAPIAGPELIHYWEAMPAMTLPLATSVRFAIASFPSLFGTDAGDELRSWCAARGWPLVWSLGLNTGREEQFFSIGYETALFNSSNRILDGTVSNASTLATPLPPTAALEIELAWADVLSVRATEPNVSNATWAAAWSNLAAATPPAARLAPVTKAAGCGPTCFAVDGTGACLAMIALREMTVGSGAQPPLGSRSGVRYAWRSQELIGPWSPDWRQTFQMALRSTTLPPPKPSLKLIADRGPLKKTFEEIVVSAAFAWKYLRGTQIFDPTSM</sequence>
<dbReference type="AlphaFoldDB" id="F0YGD5"/>
<evidence type="ECO:0000313" key="2">
    <source>
        <dbReference type="EMBL" id="EGB05900.1"/>
    </source>
</evidence>
<dbReference type="KEGG" id="aaf:AURANDRAFT_66116"/>
<accession>F0YGD5</accession>
<feature type="compositionally biased region" description="Basic and acidic residues" evidence="1">
    <location>
        <begin position="1"/>
        <end position="11"/>
    </location>
</feature>
<protein>
    <submittedName>
        <fullName evidence="2">Uncharacterized protein</fullName>
    </submittedName>
</protein>